<dbReference type="GeneID" id="15333036"/>
<dbReference type="SUPFAM" id="SSF74731">
    <property type="entry name" value="Ribosomal protein L20"/>
    <property type="match status" value="1"/>
</dbReference>
<keyword evidence="5" id="KW-0496">Mitochondrion</keyword>
<dbReference type="GO" id="GO:0019843">
    <property type="term" value="F:rRNA binding"/>
    <property type="evidence" value="ECO:0007669"/>
    <property type="project" value="InterPro"/>
</dbReference>
<protein>
    <submittedName>
        <fullName evidence="5">Ribosomal protein L20</fullName>
    </submittedName>
</protein>
<comment type="similarity">
    <text evidence="1 4">Belongs to the bacterial ribosomal protein bL20 family.</text>
</comment>
<dbReference type="EMBL" id="KC353354">
    <property type="protein sequence ID" value="AGH24125.1"/>
    <property type="molecule type" value="Genomic_DNA"/>
</dbReference>
<dbReference type="PRINTS" id="PR00062">
    <property type="entry name" value="RIBOSOMALL20"/>
</dbReference>
<proteinExistence type="inferred from homology"/>
<dbReference type="PANTHER" id="PTHR10986">
    <property type="entry name" value="39S RIBOSOMAL PROTEIN L20"/>
    <property type="match status" value="1"/>
</dbReference>
<dbReference type="NCBIfam" id="TIGR01032">
    <property type="entry name" value="rplT_bact"/>
    <property type="match status" value="1"/>
</dbReference>
<dbReference type="CDD" id="cd07026">
    <property type="entry name" value="Ribosomal_L20"/>
    <property type="match status" value="1"/>
</dbReference>
<geneLocation type="mitochondrion" evidence="5"/>
<dbReference type="InterPro" id="IPR035566">
    <property type="entry name" value="Ribosomal_protein_bL20_C"/>
</dbReference>
<evidence type="ECO:0000256" key="3">
    <source>
        <dbReference type="ARBA" id="ARBA00023274"/>
    </source>
</evidence>
<dbReference type="AlphaFoldDB" id="M4QD60"/>
<dbReference type="RefSeq" id="YP_007890631.1">
    <property type="nucleotide sequence ID" value="NC_021126.1"/>
</dbReference>
<keyword evidence="3 4" id="KW-0687">Ribonucleoprotein</keyword>
<evidence type="ECO:0000256" key="1">
    <source>
        <dbReference type="ARBA" id="ARBA00007698"/>
    </source>
</evidence>
<evidence type="ECO:0000256" key="4">
    <source>
        <dbReference type="RuleBase" id="RU000561"/>
    </source>
</evidence>
<sequence length="110" mass="13191">MIRVKSLSHKSHRNLLKDSKGYRGRSKNVYSVAIEKIEKARIYNYIHRKLKKRSFRQLYIEQINAFCRKYQTTYSSLLSKLLNKNILINRKMLSHLIQMDQLSARSLLYV</sequence>
<dbReference type="GO" id="GO:0005840">
    <property type="term" value="C:ribosome"/>
    <property type="evidence" value="ECO:0007669"/>
    <property type="project" value="UniProtKB-KW"/>
</dbReference>
<dbReference type="Gene3D" id="6.10.160.10">
    <property type="match status" value="1"/>
</dbReference>
<evidence type="ECO:0000313" key="5">
    <source>
        <dbReference type="EMBL" id="AGH24125.1"/>
    </source>
</evidence>
<dbReference type="Gene3D" id="1.10.1900.20">
    <property type="entry name" value="Ribosomal protein L20"/>
    <property type="match status" value="1"/>
</dbReference>
<dbReference type="Pfam" id="PF00453">
    <property type="entry name" value="Ribosomal_L20"/>
    <property type="match status" value="1"/>
</dbReference>
<accession>M4QD60</accession>
<gene>
    <name evidence="5" type="primary">rpl20</name>
</gene>
<keyword evidence="2 4" id="KW-0689">Ribosomal protein</keyword>
<name>M4QD60_9EUKA</name>
<dbReference type="GO" id="GO:1990904">
    <property type="term" value="C:ribonucleoprotein complex"/>
    <property type="evidence" value="ECO:0007669"/>
    <property type="project" value="UniProtKB-KW"/>
</dbReference>
<evidence type="ECO:0000256" key="2">
    <source>
        <dbReference type="ARBA" id="ARBA00022980"/>
    </source>
</evidence>
<dbReference type="GO" id="GO:0003735">
    <property type="term" value="F:structural constituent of ribosome"/>
    <property type="evidence" value="ECO:0007669"/>
    <property type="project" value="InterPro"/>
</dbReference>
<organism evidence="5">
    <name type="scientific">Jakoba bahamiensis</name>
    <dbReference type="NCBI Taxonomy" id="221721"/>
    <lineage>
        <taxon>Eukaryota</taxon>
        <taxon>Discoba</taxon>
        <taxon>Jakobida</taxon>
        <taxon>Histionina</taxon>
        <taxon>Jakobidae</taxon>
        <taxon>Jakoba</taxon>
    </lineage>
</organism>
<reference evidence="5" key="1">
    <citation type="journal article" date="2006" name="RNA">
        <title>Hybrid E. coli--Mitochondrial ribonuclease P RNAs are catalytically active.</title>
        <authorList>
            <person name="Seif E."/>
            <person name="Cadieux A."/>
            <person name="Lang B.F."/>
        </authorList>
    </citation>
    <scope>NUCLEOTIDE SEQUENCE</scope>
    <source>
        <strain evidence="5">ATCC 50695</strain>
    </source>
</reference>
<reference evidence="5" key="2">
    <citation type="journal article" date="2013" name="Genome Biol. Evol.">
        <title>Strikingly bacteria-like and gene-rich mitochondrial genomes throughout jakobid protists.</title>
        <authorList>
            <person name="Burger G."/>
            <person name="Gray M.W."/>
            <person name="Forget L."/>
            <person name="Lang B.F."/>
        </authorList>
    </citation>
    <scope>NUCLEOTIDE SEQUENCE</scope>
    <source>
        <strain evidence="5">ATCC 50695</strain>
    </source>
</reference>
<dbReference type="InterPro" id="IPR005813">
    <property type="entry name" value="Ribosomal_bL20"/>
</dbReference>
<dbReference type="GO" id="GO:0006412">
    <property type="term" value="P:translation"/>
    <property type="evidence" value="ECO:0007669"/>
    <property type="project" value="InterPro"/>
</dbReference>